<dbReference type="InterPro" id="IPR039425">
    <property type="entry name" value="RNA_pol_sigma-70-like"/>
</dbReference>
<dbReference type="Gene3D" id="1.10.10.10">
    <property type="entry name" value="Winged helix-like DNA-binding domain superfamily/Winged helix DNA-binding domain"/>
    <property type="match status" value="1"/>
</dbReference>
<evidence type="ECO:0000256" key="5">
    <source>
        <dbReference type="ARBA" id="ARBA00023163"/>
    </source>
</evidence>
<evidence type="ECO:0000256" key="2">
    <source>
        <dbReference type="ARBA" id="ARBA00023015"/>
    </source>
</evidence>
<dbReference type="NCBIfam" id="TIGR02937">
    <property type="entry name" value="sigma70-ECF"/>
    <property type="match status" value="1"/>
</dbReference>
<dbReference type="PANTHER" id="PTHR43133">
    <property type="entry name" value="RNA POLYMERASE ECF-TYPE SIGMA FACTO"/>
    <property type="match status" value="1"/>
</dbReference>
<dbReference type="GO" id="GO:0003677">
    <property type="term" value="F:DNA binding"/>
    <property type="evidence" value="ECO:0007669"/>
    <property type="project" value="UniProtKB-KW"/>
</dbReference>
<proteinExistence type="inferred from homology"/>
<comment type="caution">
    <text evidence="8">The sequence shown here is derived from an EMBL/GenBank/DDBJ whole genome shotgun (WGS) entry which is preliminary data.</text>
</comment>
<keyword evidence="4" id="KW-0238">DNA-binding</keyword>
<dbReference type="CDD" id="cd06171">
    <property type="entry name" value="Sigma70_r4"/>
    <property type="match status" value="1"/>
</dbReference>
<dbReference type="SUPFAM" id="SSF88659">
    <property type="entry name" value="Sigma3 and sigma4 domains of RNA polymerase sigma factors"/>
    <property type="match status" value="1"/>
</dbReference>
<evidence type="ECO:0000313" key="8">
    <source>
        <dbReference type="EMBL" id="KAA2248894.1"/>
    </source>
</evidence>
<keyword evidence="3" id="KW-0731">Sigma factor</keyword>
<dbReference type="GO" id="GO:0006352">
    <property type="term" value="P:DNA-templated transcription initiation"/>
    <property type="evidence" value="ECO:0007669"/>
    <property type="project" value="InterPro"/>
</dbReference>
<feature type="domain" description="RNA polymerase sigma-70 region 2" evidence="6">
    <location>
        <begin position="49"/>
        <end position="106"/>
    </location>
</feature>
<keyword evidence="5" id="KW-0804">Transcription</keyword>
<evidence type="ECO:0000259" key="6">
    <source>
        <dbReference type="Pfam" id="PF04542"/>
    </source>
</evidence>
<dbReference type="InterPro" id="IPR036388">
    <property type="entry name" value="WH-like_DNA-bd_sf"/>
</dbReference>
<protein>
    <submittedName>
        <fullName evidence="8">SigE family RNA polymerase sigma factor</fullName>
    </submittedName>
</protein>
<reference evidence="8 9" key="1">
    <citation type="submission" date="2019-09" db="EMBL/GenBank/DDBJ databases">
        <title>Goodfellowia gen. nov., a new genus of the Pseudonocardineae related to Actinoalloteichus, containing Goodfellowia coeruleoviolacea gen. nov., comb. nov. gen. nov., comb. nov.</title>
        <authorList>
            <person name="Labeda D."/>
        </authorList>
    </citation>
    <scope>NUCLEOTIDE SEQUENCE [LARGE SCALE GENOMIC DNA]</scope>
    <source>
        <strain evidence="8 9">AN110305</strain>
    </source>
</reference>
<dbReference type="AlphaFoldDB" id="A0A5B2WCM1"/>
<keyword evidence="2" id="KW-0805">Transcription regulation</keyword>
<feature type="domain" description="RNA polymerase sigma factor 70 region 4 type 2" evidence="7">
    <location>
        <begin position="130"/>
        <end position="179"/>
    </location>
</feature>
<dbReference type="Pfam" id="PF08281">
    <property type="entry name" value="Sigma70_r4_2"/>
    <property type="match status" value="1"/>
</dbReference>
<organism evidence="8 9">
    <name type="scientific">Solihabitans fulvus</name>
    <dbReference type="NCBI Taxonomy" id="1892852"/>
    <lineage>
        <taxon>Bacteria</taxon>
        <taxon>Bacillati</taxon>
        <taxon>Actinomycetota</taxon>
        <taxon>Actinomycetes</taxon>
        <taxon>Pseudonocardiales</taxon>
        <taxon>Pseudonocardiaceae</taxon>
        <taxon>Solihabitans</taxon>
    </lineage>
</organism>
<name>A0A5B2WCM1_9PSEU</name>
<evidence type="ECO:0000259" key="7">
    <source>
        <dbReference type="Pfam" id="PF08281"/>
    </source>
</evidence>
<dbReference type="InterPro" id="IPR013249">
    <property type="entry name" value="RNA_pol_sigma70_r4_t2"/>
</dbReference>
<accession>A0A5B2WCM1</accession>
<dbReference type="OrthoDB" id="3678480at2"/>
<dbReference type="InterPro" id="IPR013324">
    <property type="entry name" value="RNA_pol_sigma_r3/r4-like"/>
</dbReference>
<evidence type="ECO:0000256" key="4">
    <source>
        <dbReference type="ARBA" id="ARBA00023125"/>
    </source>
</evidence>
<dbReference type="InterPro" id="IPR014284">
    <property type="entry name" value="RNA_pol_sigma-70_dom"/>
</dbReference>
<dbReference type="InterPro" id="IPR013325">
    <property type="entry name" value="RNA_pol_sigma_r2"/>
</dbReference>
<evidence type="ECO:0000313" key="9">
    <source>
        <dbReference type="Proteomes" id="UP000323454"/>
    </source>
</evidence>
<evidence type="ECO:0000256" key="3">
    <source>
        <dbReference type="ARBA" id="ARBA00023082"/>
    </source>
</evidence>
<sequence>MNTACTPRVQPDGREVRRRVDRRQQEECRVTRFDGDFAEFYATRFESARRTAYALCVDWVDAEEIAQHAFVRMYAGWHRVRRENADAYLRTVLTRVFLDGKRRGRKREQVVADLPERPFHQDTTSNDERQPLLDALRRVPPRQRAVLVLRFVQDLSVEQTATALGCSMGTVKSQSARGLHSLREAYRRADAEPQTATTPECA</sequence>
<comment type="similarity">
    <text evidence="1">Belongs to the sigma-70 factor family. ECF subfamily.</text>
</comment>
<dbReference type="Gene3D" id="1.10.1740.10">
    <property type="match status" value="1"/>
</dbReference>
<dbReference type="NCBIfam" id="TIGR02983">
    <property type="entry name" value="SigE-fam_strep"/>
    <property type="match status" value="1"/>
</dbReference>
<dbReference type="InterPro" id="IPR007627">
    <property type="entry name" value="RNA_pol_sigma70_r2"/>
</dbReference>
<dbReference type="SUPFAM" id="SSF88946">
    <property type="entry name" value="Sigma2 domain of RNA polymerase sigma factors"/>
    <property type="match status" value="1"/>
</dbReference>
<dbReference type="InterPro" id="IPR014325">
    <property type="entry name" value="RNA_pol_sigma-E_actinobac"/>
</dbReference>
<evidence type="ECO:0000256" key="1">
    <source>
        <dbReference type="ARBA" id="ARBA00010641"/>
    </source>
</evidence>
<dbReference type="Pfam" id="PF04542">
    <property type="entry name" value="Sigma70_r2"/>
    <property type="match status" value="1"/>
</dbReference>
<dbReference type="Proteomes" id="UP000323454">
    <property type="component" value="Unassembled WGS sequence"/>
</dbReference>
<dbReference type="EMBL" id="VUOB01000096">
    <property type="protein sequence ID" value="KAA2248894.1"/>
    <property type="molecule type" value="Genomic_DNA"/>
</dbReference>
<dbReference type="GO" id="GO:0016987">
    <property type="term" value="F:sigma factor activity"/>
    <property type="evidence" value="ECO:0007669"/>
    <property type="project" value="UniProtKB-KW"/>
</dbReference>
<reference evidence="8 9" key="2">
    <citation type="submission" date="2019-09" db="EMBL/GenBank/DDBJ databases">
        <authorList>
            <person name="Jin C."/>
        </authorList>
    </citation>
    <scope>NUCLEOTIDE SEQUENCE [LARGE SCALE GENOMIC DNA]</scope>
    <source>
        <strain evidence="8 9">AN110305</strain>
    </source>
</reference>
<keyword evidence="9" id="KW-1185">Reference proteome</keyword>
<dbReference type="PANTHER" id="PTHR43133:SF50">
    <property type="entry name" value="ECF RNA POLYMERASE SIGMA FACTOR SIGM"/>
    <property type="match status" value="1"/>
</dbReference>
<gene>
    <name evidence="8" type="ORF">F0L68_39415</name>
</gene>